<feature type="binding site" evidence="5">
    <location>
        <position position="542"/>
    </location>
    <ligand>
        <name>AMP</name>
        <dbReference type="ChEBI" id="CHEBI:456215"/>
    </ligand>
</feature>
<protein>
    <recommendedName>
        <fullName evidence="7">Phosphodiesterase</fullName>
        <ecNumber evidence="7">3.1.4.-</ecNumber>
    </recommendedName>
</protein>
<dbReference type="GO" id="GO:0046872">
    <property type="term" value="F:metal ion binding"/>
    <property type="evidence" value="ECO:0007669"/>
    <property type="project" value="UniProtKB-KW"/>
</dbReference>
<dbReference type="EC" id="3.1.4.-" evidence="7"/>
<dbReference type="InterPro" id="IPR003607">
    <property type="entry name" value="HD/PDEase_dom"/>
</dbReference>
<comment type="similarity">
    <text evidence="1 7">Belongs to the cyclic nucleotide phosphodiesterase family.</text>
</comment>
<dbReference type="Pfam" id="PF00233">
    <property type="entry name" value="PDEase_I"/>
    <property type="match status" value="1"/>
</dbReference>
<keyword evidence="3 7" id="KW-0378">Hydrolase</keyword>
<dbReference type="PRINTS" id="PR00387">
    <property type="entry name" value="PDIESTERASE1"/>
</dbReference>
<feature type="compositionally biased region" description="Low complexity" evidence="8">
    <location>
        <begin position="206"/>
        <end position="222"/>
    </location>
</feature>
<evidence type="ECO:0000256" key="6">
    <source>
        <dbReference type="PIRSR" id="PIRSR623088-3"/>
    </source>
</evidence>
<sequence length="646" mass="71941">MNASPLLSPRDRSPRRSADMRRSRVSEGGSPTAPRSDKACPPALSSGKGGMSGGSMQKTFQEAMRQRRTSLPANSLTFGKAQIVQTSNVSEARGLVVDMLANRDLPPNVASCLRAVASLLNPHTPLSIHAINDFGLPCVVQNPYSGEQLIVSNTSKPRVSNITFSTVTSATGLPTIAAEPCRPRSSSYWKPESSPTTDVHSPHQQSTPSTSSGGESPTTKKTAASKERGSLCDTVVTTVDGQKFDTRDLDNDRGMAMVADWSLPIFEIAEKYSKTVLSRLTYTVFKQADLFRIFKLSPIKFFNFFHALERGYWDIPYHNRVHAADVLHGCYYLTCHPVRPLIGPTTSPDSLLPPPPPMAAPISASMSTLELMALYTAAAMHDYDHPGRTNAFLVAAEDKKAILYNDRSVLENHHAAESWRLLQLAENNFIETLDPAETKRFRYLVLEYILATDLKQHFEIIMTFNEKSSEMELQNESDRLLMAKMVIKMADINSPTKPYSLHRQWTDRICEEFYEQGDEERRRGMPITPYMDREDAQVAKLQDSFIAHVVSPLALAMNEAGLLPILPGLVEPEMIINLKHNHQKWLQEIDSTAAEQVSTMGNGVIEEESSTSDSPDNRKCSPSLDSEVEEQFDMCTIQEHDEEEYL</sequence>
<feature type="binding site" evidence="5">
    <location>
        <position position="382"/>
    </location>
    <ligand>
        <name>AMP</name>
        <dbReference type="ChEBI" id="CHEBI:456215"/>
    </ligand>
</feature>
<dbReference type="FunFam" id="1.10.1300.10:FF:000018">
    <property type="entry name" value="Phosphodiesterase"/>
    <property type="match status" value="1"/>
</dbReference>
<dbReference type="AlphaFoldDB" id="A0A7I4Y4C5"/>
<evidence type="ECO:0000313" key="10">
    <source>
        <dbReference type="Proteomes" id="UP000025227"/>
    </source>
</evidence>
<evidence type="ECO:0000256" key="1">
    <source>
        <dbReference type="ARBA" id="ARBA00007648"/>
    </source>
</evidence>
<evidence type="ECO:0000256" key="8">
    <source>
        <dbReference type="SAM" id="MobiDB-lite"/>
    </source>
</evidence>
<feature type="compositionally biased region" description="Basic and acidic residues" evidence="8">
    <location>
        <begin position="9"/>
        <end position="25"/>
    </location>
</feature>
<feature type="compositionally biased region" description="Polar residues" evidence="8">
    <location>
        <begin position="184"/>
        <end position="205"/>
    </location>
</feature>
<feature type="region of interest" description="Disordered" evidence="8">
    <location>
        <begin position="1"/>
        <end position="67"/>
    </location>
</feature>
<feature type="binding site" evidence="6">
    <location>
        <position position="491"/>
    </location>
    <ligand>
        <name>Zn(2+)</name>
        <dbReference type="ChEBI" id="CHEBI:29105"/>
        <label>1</label>
    </ligand>
</feature>
<dbReference type="InterPro" id="IPR002073">
    <property type="entry name" value="PDEase_catalytic_dom"/>
</dbReference>
<dbReference type="GO" id="GO:0007165">
    <property type="term" value="P:signal transduction"/>
    <property type="evidence" value="ECO:0007669"/>
    <property type="project" value="InterPro"/>
</dbReference>
<evidence type="ECO:0000256" key="3">
    <source>
        <dbReference type="ARBA" id="ARBA00022801"/>
    </source>
</evidence>
<proteinExistence type="inferred from homology"/>
<organism evidence="10 11">
    <name type="scientific">Haemonchus contortus</name>
    <name type="common">Barber pole worm</name>
    <dbReference type="NCBI Taxonomy" id="6289"/>
    <lineage>
        <taxon>Eukaryota</taxon>
        <taxon>Metazoa</taxon>
        <taxon>Ecdysozoa</taxon>
        <taxon>Nematoda</taxon>
        <taxon>Chromadorea</taxon>
        <taxon>Rhabditida</taxon>
        <taxon>Rhabditina</taxon>
        <taxon>Rhabditomorpha</taxon>
        <taxon>Strongyloidea</taxon>
        <taxon>Trichostrongylidae</taxon>
        <taxon>Haemonchus</taxon>
    </lineage>
</organism>
<dbReference type="OMA" id="YYLTCHP"/>
<evidence type="ECO:0000256" key="5">
    <source>
        <dbReference type="PIRSR" id="PIRSR623088-2"/>
    </source>
</evidence>
<dbReference type="Proteomes" id="UP000025227">
    <property type="component" value="Unplaced"/>
</dbReference>
<dbReference type="PROSITE" id="PS00126">
    <property type="entry name" value="PDEASE_I_1"/>
    <property type="match status" value="1"/>
</dbReference>
<evidence type="ECO:0000313" key="11">
    <source>
        <dbReference type="WBParaSite" id="HCON_00046570-00001"/>
    </source>
</evidence>
<comment type="cofactor">
    <cofactor evidence="7">
        <name>a divalent metal cation</name>
        <dbReference type="ChEBI" id="CHEBI:60240"/>
    </cofactor>
    <text evidence="7">Binds 2 divalent metal cations per subunit. Site 1 may preferentially bind zinc ions, while site 2 has a preference for magnesium and/or manganese ions.</text>
</comment>
<name>A0A7I4Y4C5_HAECO</name>
<dbReference type="SUPFAM" id="SSF109604">
    <property type="entry name" value="HD-domain/PDEase-like"/>
    <property type="match status" value="1"/>
</dbReference>
<dbReference type="WBParaSite" id="HCON_00046570-00001">
    <property type="protein sequence ID" value="HCON_00046570-00001"/>
    <property type="gene ID" value="HCON_00046570"/>
</dbReference>
<keyword evidence="2 6" id="KW-0479">Metal-binding</keyword>
<dbReference type="CDD" id="cd00077">
    <property type="entry name" value="HDc"/>
    <property type="match status" value="1"/>
</dbReference>
<dbReference type="PROSITE" id="PS51845">
    <property type="entry name" value="PDEASE_I_2"/>
    <property type="match status" value="1"/>
</dbReference>
<reference evidence="11" key="1">
    <citation type="submission" date="2020-12" db="UniProtKB">
        <authorList>
            <consortium name="WormBaseParasite"/>
        </authorList>
    </citation>
    <scope>IDENTIFICATION</scope>
    <source>
        <strain evidence="11">MHco3</strain>
    </source>
</reference>
<feature type="binding site" evidence="5">
    <location>
        <position position="491"/>
    </location>
    <ligand>
        <name>AMP</name>
        <dbReference type="ChEBI" id="CHEBI:456215"/>
    </ligand>
</feature>
<dbReference type="PANTHER" id="PTHR11347">
    <property type="entry name" value="CYCLIC NUCLEOTIDE PHOSPHODIESTERASE"/>
    <property type="match status" value="1"/>
</dbReference>
<feature type="binding site" evidence="6">
    <location>
        <position position="322"/>
    </location>
    <ligand>
        <name>Zn(2+)</name>
        <dbReference type="ChEBI" id="CHEBI:29105"/>
        <label>1</label>
    </ligand>
</feature>
<evidence type="ECO:0000256" key="2">
    <source>
        <dbReference type="ARBA" id="ARBA00022723"/>
    </source>
</evidence>
<feature type="binding site" evidence="6">
    <location>
        <position position="381"/>
    </location>
    <ligand>
        <name>Zn(2+)</name>
        <dbReference type="ChEBI" id="CHEBI:29105"/>
        <label>1</label>
    </ligand>
</feature>
<dbReference type="InterPro" id="IPR036971">
    <property type="entry name" value="PDEase_catalytic_dom_sf"/>
</dbReference>
<evidence type="ECO:0000256" key="7">
    <source>
        <dbReference type="RuleBase" id="RU363067"/>
    </source>
</evidence>
<feature type="active site" description="Proton donor" evidence="4">
    <location>
        <position position="318"/>
    </location>
</feature>
<feature type="region of interest" description="Disordered" evidence="8">
    <location>
        <begin position="175"/>
        <end position="227"/>
    </location>
</feature>
<dbReference type="SMART" id="SM00471">
    <property type="entry name" value="HDc"/>
    <property type="match status" value="1"/>
</dbReference>
<keyword evidence="10" id="KW-1185">Reference proteome</keyword>
<evidence type="ECO:0000259" key="9">
    <source>
        <dbReference type="PROSITE" id="PS51845"/>
    </source>
</evidence>
<dbReference type="InterPro" id="IPR023088">
    <property type="entry name" value="PDEase"/>
</dbReference>
<feature type="binding site" evidence="5">
    <location>
        <begin position="318"/>
        <end position="322"/>
    </location>
    <ligand>
        <name>AMP</name>
        <dbReference type="ChEBI" id="CHEBI:456215"/>
    </ligand>
</feature>
<feature type="binding site" evidence="6">
    <location>
        <position position="382"/>
    </location>
    <ligand>
        <name>Zn(2+)</name>
        <dbReference type="ChEBI" id="CHEBI:29105"/>
        <label>1</label>
    </ligand>
</feature>
<feature type="binding site" evidence="6">
    <location>
        <position position="382"/>
    </location>
    <ligand>
        <name>Zn(2+)</name>
        <dbReference type="ChEBI" id="CHEBI:29105"/>
        <label>2</label>
    </ligand>
</feature>
<dbReference type="GO" id="GO:0004114">
    <property type="term" value="F:3',5'-cyclic-nucleotide phosphodiesterase activity"/>
    <property type="evidence" value="ECO:0007669"/>
    <property type="project" value="InterPro"/>
</dbReference>
<feature type="region of interest" description="Disordered" evidence="8">
    <location>
        <begin position="605"/>
        <end position="630"/>
    </location>
</feature>
<accession>A0A7I4Y4C5</accession>
<dbReference type="Gene3D" id="1.10.1300.10">
    <property type="entry name" value="3'5'-cyclic nucleotide phosphodiesterase, catalytic domain"/>
    <property type="match status" value="1"/>
</dbReference>
<evidence type="ECO:0000256" key="4">
    <source>
        <dbReference type="PIRSR" id="PIRSR623088-1"/>
    </source>
</evidence>
<feature type="domain" description="PDEase" evidence="9">
    <location>
        <begin position="237"/>
        <end position="592"/>
    </location>
</feature>
<dbReference type="OrthoDB" id="189220at2759"/>
<dbReference type="InterPro" id="IPR023174">
    <property type="entry name" value="PDEase_CS"/>
</dbReference>